<feature type="compositionally biased region" description="Polar residues" evidence="1">
    <location>
        <begin position="14"/>
        <end position="27"/>
    </location>
</feature>
<dbReference type="PANTHER" id="PTHR26312:SF221">
    <property type="entry name" value="OS04G0510600 PROTEIN"/>
    <property type="match status" value="1"/>
</dbReference>
<reference evidence="3 4" key="1">
    <citation type="journal article" date="2021" name="Nat. Commun.">
        <title>Incipient diploidization of the medicinal plant Perilla within 10,000 years.</title>
        <authorList>
            <person name="Zhang Y."/>
            <person name="Shen Q."/>
            <person name="Leng L."/>
            <person name="Zhang D."/>
            <person name="Chen S."/>
            <person name="Shi Y."/>
            <person name="Ning Z."/>
            <person name="Chen S."/>
        </authorList>
    </citation>
    <scope>NUCLEOTIDE SEQUENCE [LARGE SCALE GENOMIC DNA]</scope>
    <source>
        <strain evidence="4">cv. PC099</strain>
    </source>
</reference>
<comment type="caution">
    <text evidence="3">The sequence shown here is derived from an EMBL/GenBank/DDBJ whole genome shotgun (WGS) entry which is preliminary data.</text>
</comment>
<accession>A0AAD4P2R8</accession>
<dbReference type="EMBL" id="SDAM02000556">
    <property type="protein sequence ID" value="KAH6823932.1"/>
    <property type="molecule type" value="Genomic_DNA"/>
</dbReference>
<feature type="region of interest" description="Disordered" evidence="1">
    <location>
        <begin position="14"/>
        <end position="47"/>
    </location>
</feature>
<evidence type="ECO:0000313" key="3">
    <source>
        <dbReference type="EMBL" id="KAH6823932.1"/>
    </source>
</evidence>
<dbReference type="AlphaFoldDB" id="A0AAD4P2R8"/>
<proteinExistence type="predicted"/>
<sequence>MLLRSSSTPVLGSLLQSFSESPNNNGHHQSELHKHTPNSVHAKISCSNGGNQDFRKSLFHSSPSLAEIKGSGFRRAQSDGNLAGLADAASNNVDELSFAAKKSGRRNSCCTLEPIPSLSRHRLWTSFEDEDEDYDDEGIEEGEENGLGDDYNRVRVENLVLEKVGSNNVNGNGNGNGKSGLHCDGKMYLAAGIGTMGVDFGGGSGGNGGGRGSYRPVDFDRDGSGGGVSMEEHYKRMLEKNPGDPLFLRNYAQFLYQIKGDGEAAEEYYSRAILADQEDGETLSQYAKIIWELHHDKDRAANYFERAVRVSSQSSHIHAAYASFLWDAEEEEDEEDEGQGQAAAETSAFLHHGFMASATA</sequence>
<evidence type="ECO:0000259" key="2">
    <source>
        <dbReference type="Pfam" id="PF25474"/>
    </source>
</evidence>
<evidence type="ECO:0000256" key="1">
    <source>
        <dbReference type="SAM" id="MobiDB-lite"/>
    </source>
</evidence>
<protein>
    <recommendedName>
        <fullName evidence="2">TmcB/TmcC TPR repeats domain-containing protein</fullName>
    </recommendedName>
</protein>
<dbReference type="Gene3D" id="1.25.40.10">
    <property type="entry name" value="Tetratricopeptide repeat domain"/>
    <property type="match status" value="1"/>
</dbReference>
<dbReference type="InterPro" id="IPR057352">
    <property type="entry name" value="TPR_TmcB/C"/>
</dbReference>
<dbReference type="SUPFAM" id="SSF48452">
    <property type="entry name" value="TPR-like"/>
    <property type="match status" value="1"/>
</dbReference>
<dbReference type="Proteomes" id="UP001190926">
    <property type="component" value="Unassembled WGS sequence"/>
</dbReference>
<gene>
    <name evidence="3" type="ORF">C2S53_016187</name>
</gene>
<keyword evidence="4" id="KW-1185">Reference proteome</keyword>
<dbReference type="InterPro" id="IPR011990">
    <property type="entry name" value="TPR-like_helical_dom_sf"/>
</dbReference>
<dbReference type="Pfam" id="PF25474">
    <property type="entry name" value="TPR_TmcB"/>
    <property type="match status" value="1"/>
</dbReference>
<name>A0AAD4P2R8_PERFH</name>
<dbReference type="PANTHER" id="PTHR26312">
    <property type="entry name" value="TETRATRICOPEPTIDE REPEAT PROTEIN 5"/>
    <property type="match status" value="1"/>
</dbReference>
<evidence type="ECO:0000313" key="4">
    <source>
        <dbReference type="Proteomes" id="UP001190926"/>
    </source>
</evidence>
<feature type="domain" description="TmcB/TmcC TPR repeats" evidence="2">
    <location>
        <begin position="230"/>
        <end position="279"/>
    </location>
</feature>
<organism evidence="3 4">
    <name type="scientific">Perilla frutescens var. hirtella</name>
    <name type="common">Perilla citriodora</name>
    <name type="synonym">Perilla setoyensis</name>
    <dbReference type="NCBI Taxonomy" id="608512"/>
    <lineage>
        <taxon>Eukaryota</taxon>
        <taxon>Viridiplantae</taxon>
        <taxon>Streptophyta</taxon>
        <taxon>Embryophyta</taxon>
        <taxon>Tracheophyta</taxon>
        <taxon>Spermatophyta</taxon>
        <taxon>Magnoliopsida</taxon>
        <taxon>eudicotyledons</taxon>
        <taxon>Gunneridae</taxon>
        <taxon>Pentapetalae</taxon>
        <taxon>asterids</taxon>
        <taxon>lamiids</taxon>
        <taxon>Lamiales</taxon>
        <taxon>Lamiaceae</taxon>
        <taxon>Nepetoideae</taxon>
        <taxon>Elsholtzieae</taxon>
        <taxon>Perilla</taxon>
    </lineage>
</organism>